<proteinExistence type="predicted"/>
<name>A0ABZ2URP0_9CYAN</name>
<keyword evidence="1" id="KW-1133">Transmembrane helix</keyword>
<sequence length="467" mass="54319">MTEQIIYPSIDLFLYDLKDGLGETEAQINENCANFCRKIYHDVDETEFKQRFEQLLKYKNFDAEVIELLETRTRKFNSPLDGYYYPLQINDTYALQVDYSGKLNANSQANDNAQNLDNQPFAELKQEITQLLGQQTGTIGQTWLMWGKLTSSKTEAEIEEIAQKCYTQVVTDYNWNRDFIGKGKLGTGTIFELWYCPQNLGGEGKEFWDKFRELSHHVLIWLFPENTTADEMRKQVQSVYQDFLRLWEYRHKIVWSYYQSRYQKHSLKKEYIDVQPSIYQVRQLTELLKNNNLKLNDLQKTLADNLINLSDYTIALNYLENHHRTIILNLENYKTRLADIEQKYPGSDLEFLKKFSEGEVYAQKYQRQVKADLENLSPGLTLLQNLNSTIQGIIDIEQTKTDRTLNNTIAIAGLGLATSQIASSVLVSQFPPPPKTPFIITPPFYVSILTGVIVSIIAWILLTKIRR</sequence>
<gene>
    <name evidence="2" type="ORF">WJM97_20160</name>
</gene>
<dbReference type="EMBL" id="CP150886">
    <property type="protein sequence ID" value="WZB87646.1"/>
    <property type="molecule type" value="Genomic_DNA"/>
</dbReference>
<evidence type="ECO:0000313" key="3">
    <source>
        <dbReference type="Proteomes" id="UP001483337"/>
    </source>
</evidence>
<keyword evidence="3" id="KW-1185">Reference proteome</keyword>
<reference evidence="2 3" key="1">
    <citation type="submission" date="2024-04" db="EMBL/GenBank/DDBJ databases">
        <title>Okeanomitos corallinicola gen. &amp; sp. nov. (Nostocales, Cyanobacteria), a new toxic marine heterocyst-forming cyanobacterium from a coral reef.</title>
        <authorList>
            <person name="Li H."/>
            <person name="Li R."/>
            <person name="Kang J."/>
            <person name="Hii K.S."/>
            <person name="Mohamed H.F."/>
            <person name="Xu X."/>
            <person name="Luo Z."/>
        </authorList>
    </citation>
    <scope>NUCLEOTIDE SEQUENCE [LARGE SCALE GENOMIC DNA]</scope>
    <source>
        <strain evidence="2 3">TIOX110</strain>
    </source>
</reference>
<dbReference type="RefSeq" id="WP_353930558.1">
    <property type="nucleotide sequence ID" value="NZ_CP150886.1"/>
</dbReference>
<accession>A0ABZ2URP0</accession>
<organism evidence="2 3">
    <name type="scientific">Okeanomitos corallinicola TIOX110</name>
    <dbReference type="NCBI Taxonomy" id="3133117"/>
    <lineage>
        <taxon>Bacteria</taxon>
        <taxon>Bacillati</taxon>
        <taxon>Cyanobacteriota</taxon>
        <taxon>Cyanophyceae</taxon>
        <taxon>Nostocales</taxon>
        <taxon>Aphanizomenonaceae</taxon>
        <taxon>Okeanomitos</taxon>
    </lineage>
</organism>
<evidence type="ECO:0000256" key="1">
    <source>
        <dbReference type="SAM" id="Phobius"/>
    </source>
</evidence>
<keyword evidence="1" id="KW-0472">Membrane</keyword>
<evidence type="ECO:0000313" key="2">
    <source>
        <dbReference type="EMBL" id="WZB87646.1"/>
    </source>
</evidence>
<dbReference type="Proteomes" id="UP001483337">
    <property type="component" value="Chromosome"/>
</dbReference>
<protein>
    <submittedName>
        <fullName evidence="2">Uncharacterized protein</fullName>
    </submittedName>
</protein>
<keyword evidence="1" id="KW-0812">Transmembrane</keyword>
<feature type="transmembrane region" description="Helical" evidence="1">
    <location>
        <begin position="444"/>
        <end position="462"/>
    </location>
</feature>